<dbReference type="Gene3D" id="1.10.150.340">
    <property type="entry name" value="Pyrimidine 5'-nucleotidase (UMPH-1), N-terminal domain"/>
    <property type="match status" value="1"/>
</dbReference>
<evidence type="ECO:0000256" key="7">
    <source>
        <dbReference type="ARBA" id="ARBA00022842"/>
    </source>
</evidence>
<dbReference type="GO" id="GO:0008253">
    <property type="term" value="F:5'-nucleotidase activity"/>
    <property type="evidence" value="ECO:0007669"/>
    <property type="project" value="UniProtKB-EC"/>
</dbReference>
<evidence type="ECO:0000256" key="4">
    <source>
        <dbReference type="ARBA" id="ARBA00022723"/>
    </source>
</evidence>
<dbReference type="SUPFAM" id="SSF56784">
    <property type="entry name" value="HAD-like"/>
    <property type="match status" value="1"/>
</dbReference>
<dbReference type="GO" id="GO:0005737">
    <property type="term" value="C:cytoplasm"/>
    <property type="evidence" value="ECO:0007669"/>
    <property type="project" value="InterPro"/>
</dbReference>
<evidence type="ECO:0000313" key="11">
    <source>
        <dbReference type="Proteomes" id="UP000594260"/>
    </source>
</evidence>
<keyword evidence="7" id="KW-0460">Magnesium</keyword>
<dbReference type="EC" id="3.1.3.5" evidence="3"/>
<reference evidence="10" key="1">
    <citation type="submission" date="2021-01" db="UniProtKB">
        <authorList>
            <consortium name="EnsemblMetazoa"/>
        </authorList>
    </citation>
    <scope>IDENTIFICATION</scope>
</reference>
<dbReference type="GO" id="GO:0000166">
    <property type="term" value="F:nucleotide binding"/>
    <property type="evidence" value="ECO:0007669"/>
    <property type="project" value="UniProtKB-KW"/>
</dbReference>
<evidence type="ECO:0000256" key="1">
    <source>
        <dbReference type="ARBA" id="ARBA00000815"/>
    </source>
</evidence>
<dbReference type="EnsemblMetazoa" id="XM_022802247">
    <property type="protein sequence ID" value="XP_022657982"/>
    <property type="gene ID" value="LOC111249010"/>
</dbReference>
<evidence type="ECO:0000256" key="5">
    <source>
        <dbReference type="ARBA" id="ARBA00022741"/>
    </source>
</evidence>
<name>A0A7M7KA44_VARDE</name>
<evidence type="ECO:0000256" key="3">
    <source>
        <dbReference type="ARBA" id="ARBA00012643"/>
    </source>
</evidence>
<proteinExistence type="inferred from homology"/>
<sequence>MLKGLLNDSGHRATMDSWTSNPKVQTKRADLVKKKIQKLISDGPSLLQVVSDFDGTLSRSHFEGRTIKSSFCVVENDPRVISILSAEALEAYRLMNEKYVAIEVDPSLTREEKFPHMVKWWTDSYATLVKAGIQDEHLRDIARRGEILLRCRTPDMLKLLEANDIPCLVFSAGIGEIVSYTLTHNQVLLSNVKVISNYFKFTDTANGTKAQAPEQLVHTYNKNAEHPIAKEYFSRKEVQLRRNVILLGDNLGDAHMIDRAPFIVQGPSNGCPNEVQFNDIHGGSSSYSTVLRIGFLNSKIEDRLSSFLEHFDIVLLDDQTMNVPFEIFKAITAV</sequence>
<dbReference type="Pfam" id="PF05822">
    <property type="entry name" value="UMPH-1"/>
    <property type="match status" value="2"/>
</dbReference>
<dbReference type="InParanoid" id="A0A7M7KA44"/>
<keyword evidence="8" id="KW-0546">Nucleotide metabolism</keyword>
<dbReference type="Gene3D" id="3.40.50.1000">
    <property type="entry name" value="HAD superfamily/HAD-like"/>
    <property type="match status" value="1"/>
</dbReference>
<evidence type="ECO:0000256" key="6">
    <source>
        <dbReference type="ARBA" id="ARBA00022801"/>
    </source>
</evidence>
<dbReference type="InterPro" id="IPR023214">
    <property type="entry name" value="HAD_sf"/>
</dbReference>
<dbReference type="Proteomes" id="UP000594260">
    <property type="component" value="Unplaced"/>
</dbReference>
<dbReference type="InterPro" id="IPR006434">
    <property type="entry name" value="Pyrimidine_nucleotidase_eu"/>
</dbReference>
<evidence type="ECO:0000256" key="2">
    <source>
        <dbReference type="ARBA" id="ARBA00008389"/>
    </source>
</evidence>
<keyword evidence="5" id="KW-0547">Nucleotide-binding</keyword>
<dbReference type="RefSeq" id="XP_022657982.1">
    <property type="nucleotide sequence ID" value="XM_022802247.1"/>
</dbReference>
<accession>A0A7M7KA44</accession>
<evidence type="ECO:0000313" key="10">
    <source>
        <dbReference type="EnsemblMetazoa" id="XP_022657982"/>
    </source>
</evidence>
<dbReference type="KEGG" id="vde:111249010"/>
<dbReference type="PANTHER" id="PTHR13045">
    <property type="entry name" value="5'-NUCLEOTIDASE"/>
    <property type="match status" value="1"/>
</dbReference>
<comment type="catalytic activity">
    <reaction evidence="1">
        <text>a ribonucleoside 5'-phosphate + H2O = a ribonucleoside + phosphate</text>
        <dbReference type="Rhea" id="RHEA:12484"/>
        <dbReference type="ChEBI" id="CHEBI:15377"/>
        <dbReference type="ChEBI" id="CHEBI:18254"/>
        <dbReference type="ChEBI" id="CHEBI:43474"/>
        <dbReference type="ChEBI" id="CHEBI:58043"/>
        <dbReference type="EC" id="3.1.3.5"/>
    </reaction>
</comment>
<dbReference type="SFLD" id="SFLDS00003">
    <property type="entry name" value="Haloacid_Dehalogenase"/>
    <property type="match status" value="1"/>
</dbReference>
<dbReference type="OrthoDB" id="10014216at2759"/>
<keyword evidence="11" id="KW-1185">Reference proteome</keyword>
<organism evidence="10 11">
    <name type="scientific">Varroa destructor</name>
    <name type="common">Honeybee mite</name>
    <dbReference type="NCBI Taxonomy" id="109461"/>
    <lineage>
        <taxon>Eukaryota</taxon>
        <taxon>Metazoa</taxon>
        <taxon>Ecdysozoa</taxon>
        <taxon>Arthropoda</taxon>
        <taxon>Chelicerata</taxon>
        <taxon>Arachnida</taxon>
        <taxon>Acari</taxon>
        <taxon>Parasitiformes</taxon>
        <taxon>Mesostigmata</taxon>
        <taxon>Gamasina</taxon>
        <taxon>Dermanyssoidea</taxon>
        <taxon>Varroidae</taxon>
        <taxon>Varroa</taxon>
    </lineage>
</organism>
<evidence type="ECO:0000256" key="8">
    <source>
        <dbReference type="ARBA" id="ARBA00023080"/>
    </source>
</evidence>
<keyword evidence="6" id="KW-0378">Hydrolase</keyword>
<comment type="similarity">
    <text evidence="2">Belongs to the pyrimidine 5'-nucleotidase family.</text>
</comment>
<dbReference type="OMA" id="HIPWIYL"/>
<dbReference type="PANTHER" id="PTHR13045:SF0">
    <property type="entry name" value="7-METHYLGUANOSINE PHOSPHATE-SPECIFIC 5'-NUCLEOTIDASE"/>
    <property type="match status" value="1"/>
</dbReference>
<dbReference type="GeneID" id="111249010"/>
<dbReference type="GO" id="GO:0000287">
    <property type="term" value="F:magnesium ion binding"/>
    <property type="evidence" value="ECO:0007669"/>
    <property type="project" value="InterPro"/>
</dbReference>
<dbReference type="GO" id="GO:0009117">
    <property type="term" value="P:nucleotide metabolic process"/>
    <property type="evidence" value="ECO:0007669"/>
    <property type="project" value="UniProtKB-KW"/>
</dbReference>
<dbReference type="FunCoup" id="A0A7M7KA44">
    <property type="interactions" value="571"/>
</dbReference>
<evidence type="ECO:0000256" key="9">
    <source>
        <dbReference type="SAM" id="MobiDB-lite"/>
    </source>
</evidence>
<dbReference type="InterPro" id="IPR036412">
    <property type="entry name" value="HAD-like_sf"/>
</dbReference>
<protein>
    <recommendedName>
        <fullName evidence="3">5'-nucleotidase</fullName>
        <ecNumber evidence="3">3.1.3.5</ecNumber>
    </recommendedName>
</protein>
<feature type="region of interest" description="Disordered" evidence="9">
    <location>
        <begin position="1"/>
        <end position="20"/>
    </location>
</feature>
<dbReference type="SFLD" id="SFLDG01128">
    <property type="entry name" value="C1.4:_5'-Nucleotidase_Like"/>
    <property type="match status" value="1"/>
</dbReference>
<dbReference type="AlphaFoldDB" id="A0A7M7KA44"/>
<keyword evidence="4" id="KW-0479">Metal-binding</keyword>